<organism evidence="13 14">
    <name type="scientific">Acinetobacter baumannii</name>
    <dbReference type="NCBI Taxonomy" id="470"/>
    <lineage>
        <taxon>Bacteria</taxon>
        <taxon>Pseudomonadati</taxon>
        <taxon>Pseudomonadota</taxon>
        <taxon>Gammaproteobacteria</taxon>
        <taxon>Moraxellales</taxon>
        <taxon>Moraxellaceae</taxon>
        <taxon>Acinetobacter</taxon>
        <taxon>Acinetobacter calcoaceticus/baumannii complex</taxon>
    </lineage>
</organism>
<dbReference type="GO" id="GO:0005886">
    <property type="term" value="C:plasma membrane"/>
    <property type="evidence" value="ECO:0007669"/>
    <property type="project" value="UniProtKB-SubCell"/>
</dbReference>
<keyword evidence="2" id="KW-0813">Transport</keyword>
<reference evidence="13" key="2">
    <citation type="submission" date="2017-05" db="EMBL/GenBank/DDBJ databases">
        <authorList>
            <person name="Song R."/>
            <person name="Chenine A.L."/>
            <person name="Ruprecht R.M."/>
        </authorList>
    </citation>
    <scope>NUCLEOTIDE SEQUENCE [LARGE SCALE GENOMIC DNA]</scope>
    <source>
        <strain evidence="13">PR350</strain>
    </source>
</reference>
<name>A0A241ZCM6_ACIBA</name>
<feature type="transmembrane region" description="Helical" evidence="9">
    <location>
        <begin position="84"/>
        <end position="103"/>
    </location>
</feature>
<dbReference type="EMBL" id="JACZEI010000038">
    <property type="protein sequence ID" value="MBE0332416.1"/>
    <property type="molecule type" value="Genomic_DNA"/>
</dbReference>
<dbReference type="GO" id="GO:1990961">
    <property type="term" value="P:xenobiotic detoxification by transmembrane export across the plasma membrane"/>
    <property type="evidence" value="ECO:0007669"/>
    <property type="project" value="UniProtKB-ARBA"/>
</dbReference>
<gene>
    <name evidence="13" type="ORF">B9X95_13090</name>
    <name evidence="12" type="ORF">IHV20_19975</name>
    <name evidence="10" type="ORF">MKP18_000258</name>
</gene>
<keyword evidence="6 9" id="KW-0472">Membrane</keyword>
<reference evidence="12" key="3">
    <citation type="submission" date="2020-09" db="EMBL/GenBank/DDBJ databases">
        <title>Distribution of Beta-Lactamase Producing Gram-Negative Bacterial Isolates in Isabela River of Santo Domingo, Dominican Republic.</title>
        <authorList>
            <person name="Calderon V."/>
            <person name="Bonnelly R."/>
            <person name="Del Rosario C."/>
            <person name="Duarte A."/>
            <person name="Barauna R."/>
            <person name="Juca Ramos R.T."/>
            <person name="Perdomo O.P."/>
            <person name="Rodriguez De Francisco L.E."/>
            <person name="Franco De Los Santos E.F."/>
        </authorList>
    </citation>
    <scope>NUCLEOTIDE SEQUENCE</scope>
    <source>
        <strain evidence="12">INTEC_BI15</strain>
    </source>
</reference>
<dbReference type="PANTHER" id="PTHR30561:SF1">
    <property type="entry name" value="MULTIDRUG TRANSPORTER EMRE"/>
    <property type="match status" value="1"/>
</dbReference>
<comment type="subcellular location">
    <subcellularLocation>
        <location evidence="1 8">Cell membrane</location>
        <topology evidence="1 8">Multi-pass membrane protein</topology>
    </subcellularLocation>
</comment>
<dbReference type="RefSeq" id="WP_005123989.1">
    <property type="nucleotide sequence ID" value="NZ_CABMHL010000001.1"/>
</dbReference>
<dbReference type="PANTHER" id="PTHR30561">
    <property type="entry name" value="SMR FAMILY PROTON-DEPENDENT DRUG EFFLUX TRANSPORTER SUGE"/>
    <property type="match status" value="1"/>
</dbReference>
<dbReference type="InterPro" id="IPR000390">
    <property type="entry name" value="Small_drug/metabolite_transptr"/>
</dbReference>
<dbReference type="EMBL" id="NGEL01000142">
    <property type="protein sequence ID" value="OTM84309.1"/>
    <property type="molecule type" value="Genomic_DNA"/>
</dbReference>
<keyword evidence="5 9" id="KW-1133">Transmembrane helix</keyword>
<comment type="caution">
    <text evidence="13">The sequence shown here is derived from an EMBL/GenBank/DDBJ whole genome shotgun (WGS) entry which is preliminary data.</text>
</comment>
<feature type="transmembrane region" description="Helical" evidence="9">
    <location>
        <begin position="30"/>
        <end position="50"/>
    </location>
</feature>
<dbReference type="InterPro" id="IPR037185">
    <property type="entry name" value="EmrE-like"/>
</dbReference>
<evidence type="ECO:0000256" key="8">
    <source>
        <dbReference type="RuleBase" id="RU003942"/>
    </source>
</evidence>
<evidence type="ECO:0000256" key="3">
    <source>
        <dbReference type="ARBA" id="ARBA00022475"/>
    </source>
</evidence>
<evidence type="ECO:0000313" key="14">
    <source>
        <dbReference type="Proteomes" id="UP000194699"/>
    </source>
</evidence>
<evidence type="ECO:0000256" key="4">
    <source>
        <dbReference type="ARBA" id="ARBA00022692"/>
    </source>
</evidence>
<reference evidence="14" key="1">
    <citation type="submission" date="2017-05" db="EMBL/GenBank/DDBJ databases">
        <authorList>
            <person name="Kreiswirth B."/>
            <person name="Manca C."/>
            <person name="Chen L."/>
            <person name="Evans S."/>
            <person name="Fowler V."/>
            <person name="Patel R."/>
            <person name="Chambers H."/>
            <person name="Bonomo R."/>
            <person name="Paul V."/>
            <person name="Sankar J."/>
            <person name="Gaind R."/>
            <person name="Ray P."/>
            <person name="Gautam V."/>
            <person name="Biswal M."/>
            <person name="Datta S."/>
            <person name="Walia K."/>
            <person name="Adams M."/>
            <person name="Nelson K."/>
            <person name="Sutton G."/>
            <person name="Fouts D."/>
            <person name="Hujer K."/>
            <person name="Hujer A."/>
        </authorList>
    </citation>
    <scope>NUCLEOTIDE SEQUENCE [LARGE SCALE GENOMIC DNA]</scope>
    <source>
        <strain evidence="14">PR350</strain>
    </source>
</reference>
<accession>A0A241ZCM6</accession>
<dbReference type="AlphaFoldDB" id="A0A241ZCM6"/>
<keyword evidence="4 8" id="KW-0812">Transmembrane</keyword>
<dbReference type="Pfam" id="PF00893">
    <property type="entry name" value="Multi_Drug_Res"/>
    <property type="match status" value="1"/>
</dbReference>
<reference evidence="11" key="4">
    <citation type="submission" date="2024-02" db="EMBL/GenBank/DDBJ databases">
        <authorList>
            <consortium name="Clinical and Environmental Microbiology Branch: Whole genome sequencing antimicrobial resistance pathogens in the healthcare setting"/>
        </authorList>
    </citation>
    <scope>NUCLEOTIDE SEQUENCE</scope>
    <source>
        <strain evidence="10">2021GN-00227</strain>
    </source>
</reference>
<evidence type="ECO:0000313" key="11">
    <source>
        <dbReference type="EMBL" id="EMN1069999.1"/>
    </source>
</evidence>
<dbReference type="GO" id="GO:0022857">
    <property type="term" value="F:transmembrane transporter activity"/>
    <property type="evidence" value="ECO:0007669"/>
    <property type="project" value="InterPro"/>
</dbReference>
<dbReference type="InterPro" id="IPR045324">
    <property type="entry name" value="Small_multidrug_res"/>
</dbReference>
<dbReference type="Proteomes" id="UP000655940">
    <property type="component" value="Unassembled WGS sequence"/>
</dbReference>
<dbReference type="Gene3D" id="1.10.3730.20">
    <property type="match status" value="1"/>
</dbReference>
<evidence type="ECO:0000256" key="9">
    <source>
        <dbReference type="SAM" id="Phobius"/>
    </source>
</evidence>
<evidence type="ECO:0000256" key="2">
    <source>
        <dbReference type="ARBA" id="ARBA00022448"/>
    </source>
</evidence>
<proteinExistence type="inferred from homology"/>
<protein>
    <submittedName>
        <fullName evidence="10">Multidrug efflux SMR transporter</fullName>
    </submittedName>
    <submittedName>
        <fullName evidence="13">QacE family quaternary ammonium compound efflux SMR transporter</fullName>
    </submittedName>
</protein>
<sequence>MLKFLLCVAILIETIATTFLKLSDGFTKPLFSFITILGYIVSFYLLSIIVKELPIGIVYAVWSGMGIILISFIGYFLFEQSLNISSLTGIAFIIIGVVLVNFYST</sequence>
<evidence type="ECO:0000256" key="6">
    <source>
        <dbReference type="ARBA" id="ARBA00023136"/>
    </source>
</evidence>
<keyword evidence="3" id="KW-1003">Cell membrane</keyword>
<evidence type="ECO:0000313" key="12">
    <source>
        <dbReference type="EMBL" id="MBE0332416.1"/>
    </source>
</evidence>
<evidence type="ECO:0000256" key="5">
    <source>
        <dbReference type="ARBA" id="ARBA00022989"/>
    </source>
</evidence>
<dbReference type="Proteomes" id="UP000194699">
    <property type="component" value="Unassembled WGS sequence"/>
</dbReference>
<dbReference type="SUPFAM" id="SSF103481">
    <property type="entry name" value="Multidrug resistance efflux transporter EmrE"/>
    <property type="match status" value="1"/>
</dbReference>
<dbReference type="EMBL" id="ABFEVW030000001">
    <property type="protein sequence ID" value="EMN1069999.1"/>
    <property type="molecule type" value="Genomic_DNA"/>
</dbReference>
<dbReference type="FunFam" id="1.10.3730.20:FF:000001">
    <property type="entry name" value="Quaternary ammonium compound resistance transporter SugE"/>
    <property type="match status" value="1"/>
</dbReference>
<evidence type="ECO:0000256" key="7">
    <source>
        <dbReference type="ARBA" id="ARBA00038032"/>
    </source>
</evidence>
<evidence type="ECO:0000313" key="13">
    <source>
        <dbReference type="EMBL" id="OTM84309.1"/>
    </source>
</evidence>
<feature type="transmembrane region" description="Helical" evidence="9">
    <location>
        <begin position="57"/>
        <end position="78"/>
    </location>
</feature>
<comment type="similarity">
    <text evidence="7 8">Belongs to the drug/metabolite transporter (DMT) superfamily. Small multidrug resistance (SMR) (TC 2.A.7.1) family.</text>
</comment>
<evidence type="ECO:0000256" key="1">
    <source>
        <dbReference type="ARBA" id="ARBA00004651"/>
    </source>
</evidence>
<evidence type="ECO:0000313" key="10">
    <source>
        <dbReference type="EMBL" id="EKU3566902.1"/>
    </source>
</evidence>
<dbReference type="EMBL" id="ABFEVW020000001">
    <property type="protein sequence ID" value="EKU3566902.1"/>
    <property type="molecule type" value="Genomic_DNA"/>
</dbReference>